<organism evidence="3 4">
    <name type="scientific">Porphyra umbilicalis</name>
    <name type="common">Purple laver</name>
    <name type="synonym">Red alga</name>
    <dbReference type="NCBI Taxonomy" id="2786"/>
    <lineage>
        <taxon>Eukaryota</taxon>
        <taxon>Rhodophyta</taxon>
        <taxon>Bangiophyceae</taxon>
        <taxon>Bangiales</taxon>
        <taxon>Bangiaceae</taxon>
        <taxon>Porphyra</taxon>
    </lineage>
</organism>
<dbReference type="AlphaFoldDB" id="A0A1X6PCB1"/>
<feature type="compositionally biased region" description="Acidic residues" evidence="1">
    <location>
        <begin position="299"/>
        <end position="321"/>
    </location>
</feature>
<feature type="region of interest" description="Disordered" evidence="1">
    <location>
        <begin position="1"/>
        <end position="49"/>
    </location>
</feature>
<feature type="domain" description="Inositol polyphosphate-related phosphatase" evidence="2">
    <location>
        <begin position="343"/>
        <end position="675"/>
    </location>
</feature>
<dbReference type="SMART" id="SM00128">
    <property type="entry name" value="IPPc"/>
    <property type="match status" value="1"/>
</dbReference>
<evidence type="ECO:0000256" key="1">
    <source>
        <dbReference type="SAM" id="MobiDB-lite"/>
    </source>
</evidence>
<feature type="region of interest" description="Disordered" evidence="1">
    <location>
        <begin position="253"/>
        <end position="346"/>
    </location>
</feature>
<dbReference type="GO" id="GO:0004439">
    <property type="term" value="F:phosphatidylinositol-4,5-bisphosphate 5-phosphatase activity"/>
    <property type="evidence" value="ECO:0007669"/>
    <property type="project" value="TreeGrafter"/>
</dbReference>
<evidence type="ECO:0000259" key="2">
    <source>
        <dbReference type="SMART" id="SM00128"/>
    </source>
</evidence>
<dbReference type="Gene3D" id="3.60.10.10">
    <property type="entry name" value="Endonuclease/exonuclease/phosphatase"/>
    <property type="match status" value="1"/>
</dbReference>
<dbReference type="InterPro" id="IPR000300">
    <property type="entry name" value="IPPc"/>
</dbReference>
<dbReference type="Proteomes" id="UP000218209">
    <property type="component" value="Unassembled WGS sequence"/>
</dbReference>
<feature type="compositionally biased region" description="Acidic residues" evidence="1">
    <location>
        <begin position="336"/>
        <end position="346"/>
    </location>
</feature>
<dbReference type="PANTHER" id="PTHR11200">
    <property type="entry name" value="INOSITOL 5-PHOSPHATASE"/>
    <property type="match status" value="1"/>
</dbReference>
<feature type="compositionally biased region" description="Basic and acidic residues" evidence="1">
    <location>
        <begin position="322"/>
        <end position="335"/>
    </location>
</feature>
<name>A0A1X6PCB1_PORUM</name>
<dbReference type="OrthoDB" id="62798at2759"/>
<accession>A0A1X6PCB1</accession>
<dbReference type="EMBL" id="KV918812">
    <property type="protein sequence ID" value="OSX78487.1"/>
    <property type="molecule type" value="Genomic_DNA"/>
</dbReference>
<feature type="region of interest" description="Disordered" evidence="1">
    <location>
        <begin position="79"/>
        <end position="141"/>
    </location>
</feature>
<reference evidence="3 4" key="1">
    <citation type="submission" date="2017-03" db="EMBL/GenBank/DDBJ databases">
        <title>WGS assembly of Porphyra umbilicalis.</title>
        <authorList>
            <person name="Brawley S.H."/>
            <person name="Blouin N.A."/>
            <person name="Ficko-Blean E."/>
            <person name="Wheeler G.L."/>
            <person name="Lohr M."/>
            <person name="Goodson H.V."/>
            <person name="Jenkins J.W."/>
            <person name="Blaby-Haas C.E."/>
            <person name="Helliwell K.E."/>
            <person name="Chan C."/>
            <person name="Marriage T."/>
            <person name="Bhattacharya D."/>
            <person name="Klein A.S."/>
            <person name="Badis Y."/>
            <person name="Brodie J."/>
            <person name="Cao Y."/>
            <person name="Collen J."/>
            <person name="Dittami S.M."/>
            <person name="Gachon C.M."/>
            <person name="Green B.R."/>
            <person name="Karpowicz S."/>
            <person name="Kim J.W."/>
            <person name="Kudahl U."/>
            <person name="Lin S."/>
            <person name="Michel G."/>
            <person name="Mittag M."/>
            <person name="Olson B.J."/>
            <person name="Pangilinan J."/>
            <person name="Peng Y."/>
            <person name="Qiu H."/>
            <person name="Shu S."/>
            <person name="Singer J.T."/>
            <person name="Smith A.G."/>
            <person name="Sprecher B.N."/>
            <person name="Wagner V."/>
            <person name="Wang W."/>
            <person name="Wang Z.-Y."/>
            <person name="Yan J."/>
            <person name="Yarish C."/>
            <person name="Zoeuner-Riek S."/>
            <person name="Zhuang Y."/>
            <person name="Zou Y."/>
            <person name="Lindquist E.A."/>
            <person name="Grimwood J."/>
            <person name="Barry K."/>
            <person name="Rokhsar D.S."/>
            <person name="Schmutz J."/>
            <person name="Stiller J.W."/>
            <person name="Grossman A.R."/>
            <person name="Prochnik S.E."/>
        </authorList>
    </citation>
    <scope>NUCLEOTIDE SEQUENCE [LARGE SCALE GENOMIC DNA]</scope>
    <source>
        <strain evidence="3">4086291</strain>
    </source>
</reference>
<dbReference type="InterPro" id="IPR036691">
    <property type="entry name" value="Endo/exonu/phosph_ase_sf"/>
</dbReference>
<sequence>MRSSKSLGAGIGIRRQNRRAANPQGALPCAPNSGASPPSSRHPVMMRHGTSLMDIGSARFTRTSSPDVSTFAFPAGNADHAWSRAGRDSSQARGEPSRGAVDAAFDDAEPHKSSSSVSSGSGGKRASRLSGSGGGRGADGSASARLMLLRGRPEPDVGSPSTAKVTPPALLLANSPGKRSLSPCFSPVVRAVTFSSSSDESFASAGVEDDLKVTLRQRPAATARASRSTFVDGTSLSTMGVSRIRSEKTLNVRPGDLDLDVDDDELGAPRPAGRASTADMDGQGTVDGYASENALAELNQDDADDDDFGTDTVSGDDDDDVSVGRDRLQHERSLEEPSESDEDDTFDLYNVDNRRSLVVDATAAANLRHKFGSKKQSKRRRVLRKTSDDALGNRFNSRVAACVGDEYVAVARQHLMEIKLQVFVHRRIKDRVLKTKTVTEATGLGHVVGNKGAVAVKITIDDTTLCFVSSHLAAHEGAKFLRERNAQAQEILRSIDRVVPALHSFDHVFWMGDLNYRLDVSRVVPEAAEWQHARKWKWVRRRIASGNYADLLKADELIGEMQSNNCVFGRFVEGPLEFLPTFKVHRHAEDDLTDAVAQSTAPGASASAVTAASTAVMSMYQKERVPSYCDRVLWHSLPVHRKHAVLLEYSAVPSINTSDHKPVYAVFELVIPRPLTKYPLPPPLSSIKCTIDVRRLRLTDSVARSAGSGGYAAELRAGFDPAVMTQQNEFLDDVVRADGAGYSPMDEGGKGGRAGDSGISGAVGVSDIHSRRPVKVEFLGPSLLLKGRSYSSVVPLRDAKRGGKVRECVASELPCLPCVPVLSLAELQYKYLTIVFSRSGSKGNSSCVLPVSSLIHAPGHKLRTSLELLKHGRAIGTVEVEAEFAISCEWWISSDNRKIVNRRGRPRG</sequence>
<dbReference type="GO" id="GO:0046856">
    <property type="term" value="P:phosphatidylinositol dephosphorylation"/>
    <property type="evidence" value="ECO:0007669"/>
    <property type="project" value="InterPro"/>
</dbReference>
<gene>
    <name evidence="3" type="ORF">BU14_0108s0034</name>
</gene>
<keyword evidence="4" id="KW-1185">Reference proteome</keyword>
<proteinExistence type="predicted"/>
<dbReference type="SUPFAM" id="SSF56219">
    <property type="entry name" value="DNase I-like"/>
    <property type="match status" value="1"/>
</dbReference>
<feature type="compositionally biased region" description="Acidic residues" evidence="1">
    <location>
        <begin position="257"/>
        <end position="266"/>
    </location>
</feature>
<dbReference type="InterPro" id="IPR046985">
    <property type="entry name" value="IP5"/>
</dbReference>
<evidence type="ECO:0000313" key="3">
    <source>
        <dbReference type="EMBL" id="OSX78487.1"/>
    </source>
</evidence>
<evidence type="ECO:0000313" key="4">
    <source>
        <dbReference type="Proteomes" id="UP000218209"/>
    </source>
</evidence>
<dbReference type="Pfam" id="PF22669">
    <property type="entry name" value="Exo_endo_phos2"/>
    <property type="match status" value="1"/>
</dbReference>
<protein>
    <recommendedName>
        <fullName evidence="2">Inositol polyphosphate-related phosphatase domain-containing protein</fullName>
    </recommendedName>
</protein>